<reference evidence="3" key="1">
    <citation type="submission" date="2022-09" db="EMBL/GenBank/DDBJ databases">
        <title>Novel species in genus Arthrobacter.</title>
        <authorList>
            <person name="Liu Y."/>
        </authorList>
    </citation>
    <scope>NUCLEOTIDE SEQUENCE</scope>
    <source>
        <strain evidence="3">Zg-Y815</strain>
    </source>
</reference>
<evidence type="ECO:0000313" key="3">
    <source>
        <dbReference type="EMBL" id="UWX97482.1"/>
    </source>
</evidence>
<feature type="region of interest" description="Disordered" evidence="1">
    <location>
        <begin position="1"/>
        <end position="26"/>
    </location>
</feature>
<keyword evidence="4" id="KW-1185">Reference proteome</keyword>
<evidence type="ECO:0000256" key="2">
    <source>
        <dbReference type="SAM" id="Phobius"/>
    </source>
</evidence>
<dbReference type="RefSeq" id="WP_260652683.1">
    <property type="nucleotide sequence ID" value="NZ_CP104275.1"/>
</dbReference>
<proteinExistence type="predicted"/>
<feature type="transmembrane region" description="Helical" evidence="2">
    <location>
        <begin position="32"/>
        <end position="56"/>
    </location>
</feature>
<dbReference type="EMBL" id="CP104275">
    <property type="protein sequence ID" value="UWX97482.1"/>
    <property type="molecule type" value="Genomic_DNA"/>
</dbReference>
<feature type="compositionally biased region" description="Basic and acidic residues" evidence="1">
    <location>
        <begin position="7"/>
        <end position="22"/>
    </location>
</feature>
<evidence type="ECO:0000256" key="1">
    <source>
        <dbReference type="SAM" id="MobiDB-lite"/>
    </source>
</evidence>
<evidence type="ECO:0000313" key="4">
    <source>
        <dbReference type="Proteomes" id="UP001059859"/>
    </source>
</evidence>
<protein>
    <submittedName>
        <fullName evidence="3">Uncharacterized protein</fullName>
    </submittedName>
</protein>
<organism evidence="3 4">
    <name type="scientific">Arthrobacter zhaoxinii</name>
    <dbReference type="NCBI Taxonomy" id="2964616"/>
    <lineage>
        <taxon>Bacteria</taxon>
        <taxon>Bacillati</taxon>
        <taxon>Actinomycetota</taxon>
        <taxon>Actinomycetes</taxon>
        <taxon>Micrococcales</taxon>
        <taxon>Micrococcaceae</taxon>
        <taxon>Arthrobacter</taxon>
    </lineage>
</organism>
<keyword evidence="2" id="KW-0472">Membrane</keyword>
<dbReference type="Proteomes" id="UP001059859">
    <property type="component" value="Chromosome"/>
</dbReference>
<name>A0ABY5YQX2_9MICC</name>
<keyword evidence="2" id="KW-0812">Transmembrane</keyword>
<gene>
    <name evidence="3" type="ORF">N2K95_01955</name>
</gene>
<accession>A0ABY5YQX2</accession>
<sequence>MDLQGMRMRDSVPENAMRDQSGKSRQQRRKDLFQVLVVGVPFLGVIGSMLIGPVVVMNVDKGHRGWIECTVTDAKGGKAAGNRRGHNRYWQVLVETSDCGTLKLREGITEANNQDVAAELAPGGRFRFEIGEATRKIRWLTDPISVIPKVWTFQRMD</sequence>
<keyword evidence="2" id="KW-1133">Transmembrane helix</keyword>